<feature type="region of interest" description="Disordered" evidence="1">
    <location>
        <begin position="237"/>
        <end position="259"/>
    </location>
</feature>
<feature type="region of interest" description="Disordered" evidence="1">
    <location>
        <begin position="277"/>
        <end position="312"/>
    </location>
</feature>
<evidence type="ECO:0000256" key="1">
    <source>
        <dbReference type="SAM" id="MobiDB-lite"/>
    </source>
</evidence>
<dbReference type="OrthoDB" id="1927437at2759"/>
<feature type="region of interest" description="Disordered" evidence="1">
    <location>
        <begin position="119"/>
        <end position="159"/>
    </location>
</feature>
<reference evidence="2" key="1">
    <citation type="submission" date="2022-04" db="EMBL/GenBank/DDBJ databases">
        <title>Carnegiea gigantea Genome sequencing and assembly v2.</title>
        <authorList>
            <person name="Copetti D."/>
            <person name="Sanderson M.J."/>
            <person name="Burquez A."/>
            <person name="Wojciechowski M.F."/>
        </authorList>
    </citation>
    <scope>NUCLEOTIDE SEQUENCE</scope>
    <source>
        <strain evidence="2">SGP5-SGP5p</strain>
        <tissue evidence="2">Aerial part</tissue>
    </source>
</reference>
<keyword evidence="3" id="KW-1185">Reference proteome</keyword>
<evidence type="ECO:0000313" key="3">
    <source>
        <dbReference type="Proteomes" id="UP001153076"/>
    </source>
</evidence>
<proteinExistence type="predicted"/>
<sequence length="312" mass="34082">MRIRKNARLVLGGGSSASSSSSSSSFLVCQLNRSPWDAIDAFSLLQVDGDDGFGLNANTTTYFVNSIPPSDGLPSGESMELSFEYVEKPPAAVPQPPKREREEDEIAGLEKDMNGWRFELSEPYPTPLPPPPLPQKVEPPPPPSGPKRRGRPRKPTSASAAAAAVATAPNPYEFYYYSGFGPQWGKRRGGHRSSSFATAAADAKINHDCEDTTATTTTTAFETPGSSSTTHMYMMSEDEEDCHRRSNNNSNGKMKMKCANNKDNGVDLLDSVADGEIDYIEDDDDDEDERELYGSGRRARKPIKARSLKSLM</sequence>
<organism evidence="2 3">
    <name type="scientific">Carnegiea gigantea</name>
    <dbReference type="NCBI Taxonomy" id="171969"/>
    <lineage>
        <taxon>Eukaryota</taxon>
        <taxon>Viridiplantae</taxon>
        <taxon>Streptophyta</taxon>
        <taxon>Embryophyta</taxon>
        <taxon>Tracheophyta</taxon>
        <taxon>Spermatophyta</taxon>
        <taxon>Magnoliopsida</taxon>
        <taxon>eudicotyledons</taxon>
        <taxon>Gunneridae</taxon>
        <taxon>Pentapetalae</taxon>
        <taxon>Caryophyllales</taxon>
        <taxon>Cactineae</taxon>
        <taxon>Cactaceae</taxon>
        <taxon>Cactoideae</taxon>
        <taxon>Echinocereeae</taxon>
        <taxon>Carnegiea</taxon>
    </lineage>
</organism>
<feature type="compositionally biased region" description="Acidic residues" evidence="1">
    <location>
        <begin position="277"/>
        <end position="290"/>
    </location>
</feature>
<feature type="compositionally biased region" description="Basic residues" evidence="1">
    <location>
        <begin position="297"/>
        <end position="312"/>
    </location>
</feature>
<feature type="compositionally biased region" description="Pro residues" evidence="1">
    <location>
        <begin position="124"/>
        <end position="145"/>
    </location>
</feature>
<protein>
    <submittedName>
        <fullName evidence="2">Uncharacterized protein</fullName>
    </submittedName>
</protein>
<dbReference type="PANTHER" id="PTHR34680">
    <property type="entry name" value="EXPRESSED PROTEIN"/>
    <property type="match status" value="1"/>
</dbReference>
<name>A0A9Q1JZ44_9CARY</name>
<dbReference type="AlphaFoldDB" id="A0A9Q1JZ44"/>
<comment type="caution">
    <text evidence="2">The sequence shown here is derived from an EMBL/GenBank/DDBJ whole genome shotgun (WGS) entry which is preliminary data.</text>
</comment>
<dbReference type="PANTHER" id="PTHR34680:SF3">
    <property type="entry name" value="EXPRESSED PROTEIN"/>
    <property type="match status" value="1"/>
</dbReference>
<gene>
    <name evidence="2" type="ORF">Cgig2_002343</name>
</gene>
<accession>A0A9Q1JZ44</accession>
<dbReference type="EMBL" id="JAKOGI010000524">
    <property type="protein sequence ID" value="KAJ8433672.1"/>
    <property type="molecule type" value="Genomic_DNA"/>
</dbReference>
<evidence type="ECO:0000313" key="2">
    <source>
        <dbReference type="EMBL" id="KAJ8433672.1"/>
    </source>
</evidence>
<dbReference type="Proteomes" id="UP001153076">
    <property type="component" value="Unassembled WGS sequence"/>
</dbReference>